<organism evidence="2 3">
    <name type="scientific">[Phormidium ambiguum] IAM M-71</name>
    <dbReference type="NCBI Taxonomy" id="454136"/>
    <lineage>
        <taxon>Bacteria</taxon>
        <taxon>Bacillati</taxon>
        <taxon>Cyanobacteriota</taxon>
        <taxon>Cyanophyceae</taxon>
        <taxon>Oscillatoriophycideae</taxon>
        <taxon>Aerosakkonematales</taxon>
        <taxon>Aerosakkonemataceae</taxon>
        <taxon>Floridanema</taxon>
    </lineage>
</organism>
<evidence type="ECO:0000256" key="1">
    <source>
        <dbReference type="SAM" id="Phobius"/>
    </source>
</evidence>
<gene>
    <name evidence="2" type="ORF">NIES2119_12905</name>
</gene>
<feature type="transmembrane region" description="Helical" evidence="1">
    <location>
        <begin position="93"/>
        <end position="113"/>
    </location>
</feature>
<accession>A0A1U7IKD2</accession>
<dbReference type="Proteomes" id="UP000185860">
    <property type="component" value="Unassembled WGS sequence"/>
</dbReference>
<dbReference type="EMBL" id="MRCE01000011">
    <property type="protein sequence ID" value="OKH37599.1"/>
    <property type="molecule type" value="Genomic_DNA"/>
</dbReference>
<protein>
    <submittedName>
        <fullName evidence="2">Uncharacterized protein</fullName>
    </submittedName>
</protein>
<dbReference type="AlphaFoldDB" id="A0A1U7IKD2"/>
<keyword evidence="1" id="KW-0472">Membrane</keyword>
<dbReference type="OrthoDB" id="285529at2"/>
<feature type="transmembrane region" description="Helical" evidence="1">
    <location>
        <begin position="53"/>
        <end position="72"/>
    </location>
</feature>
<proteinExistence type="predicted"/>
<evidence type="ECO:0000313" key="3">
    <source>
        <dbReference type="Proteomes" id="UP000185860"/>
    </source>
</evidence>
<feature type="transmembrane region" description="Helical" evidence="1">
    <location>
        <begin position="119"/>
        <end position="140"/>
    </location>
</feature>
<comment type="caution">
    <text evidence="2">The sequence shown here is derived from an EMBL/GenBank/DDBJ whole genome shotgun (WGS) entry which is preliminary data.</text>
</comment>
<keyword evidence="1" id="KW-0812">Transmembrane</keyword>
<sequence>MDFQVDSDSEEFWRSGHLLVMRKDAQLPDRCIKTNRPANGKRFRANLYWHHPAIYLLILINLLVYAVVAIAVRRKAIVYVGVTEEILQKRRRSIAIAWSTGIIGLLLLFSPLFFQSETFSNQLILLGFILILGGLIWGMVKATIVTATRINDDYIWIRGACKEYLASLPLWQE</sequence>
<name>A0A1U7IKD2_9CYAN</name>
<keyword evidence="1" id="KW-1133">Transmembrane helix</keyword>
<dbReference type="STRING" id="454136.NIES2119_12905"/>
<reference evidence="2 3" key="1">
    <citation type="submission" date="2016-11" db="EMBL/GenBank/DDBJ databases">
        <title>Draft Genome Sequences of Nine Cyanobacterial Strains from Diverse Habitats.</title>
        <authorList>
            <person name="Zhu T."/>
            <person name="Hou S."/>
            <person name="Lu X."/>
            <person name="Hess W.R."/>
        </authorList>
    </citation>
    <scope>NUCLEOTIDE SEQUENCE [LARGE SCALE GENOMIC DNA]</scope>
    <source>
        <strain evidence="2 3">IAM M-71</strain>
    </source>
</reference>
<dbReference type="RefSeq" id="WP_073593887.1">
    <property type="nucleotide sequence ID" value="NZ_MRCE01000011.1"/>
</dbReference>
<evidence type="ECO:0000313" key="2">
    <source>
        <dbReference type="EMBL" id="OKH37599.1"/>
    </source>
</evidence>